<evidence type="ECO:0000313" key="2">
    <source>
        <dbReference type="EMBL" id="KAB7502046.1"/>
    </source>
</evidence>
<keyword evidence="3" id="KW-1185">Reference proteome</keyword>
<sequence length="758" mass="82817">MKPYHLLNVRLKCFRDNSDCTNNRIPCSSGKEVAVKNTNESIYKNLLNEVPCTSNEKGTMTDAALKKNGSACTSDTHSISTSPSSYSNIHNVLQSVSKNKADSKVPIVLLSKSPEKNIKKTRSKPVSVENKKINIFEFIASEFENSGESDSEHGKVPSDKISDITPSITQSPEKSDASLSFSDLNESNASQQISPDFKGFTCSKTNNANNIEDKLKCSGDKICKKKLFSNVGKETSIEKGVTTLDHSYSHDTPDKSLSIDPVFGSPTLSKNPPDIMLHNDKINILRQMSQVFNDEKKISSSINCSQNKTKVNAVNVKLKTSPSLTTKTSALSIATTTASVTTTTATSQLTVSKESYSKSSRPITLPNTSKKQIKKKTRIELIKEKTSVSTSNSGKSLTSSSQDDCAETTLSKSNDTSKGETKDIETATVHLVSSYAFDREESIKVQSYSGSKGEDIDIIDESEMLSYSPSKSRKLKKKKVLTKSQNITKHSASMVKSKVAVSSSDAKESEILDTEISSENSKNLVKDAHSEGIENQKAETELSENQKDKSEKVSESSAFSSNDLDQYLTEHAELKISFPIPKCSATEKGVTKFDEAGNPIQQPQETSLDTSINNCKSNERLLESNSVKESVVIHSAEPETSLLKQNSTHLDSNNKIDNNSSSVLPKPCKGSVLKGNDLVVKRGGTLQPLSKVFKKNSSNILKEKGSKSEIIYVPHRGQMLTLCGSLTKVNPSDSRSIKAKVALPRGHRRLFKHSHRVA</sequence>
<feature type="compositionally biased region" description="Polar residues" evidence="1">
    <location>
        <begin position="164"/>
        <end position="185"/>
    </location>
</feature>
<feature type="region of interest" description="Disordered" evidence="1">
    <location>
        <begin position="352"/>
        <end position="422"/>
    </location>
</feature>
<comment type="caution">
    <text evidence="2">The sequence shown here is derived from an EMBL/GenBank/DDBJ whole genome shotgun (WGS) entry which is preliminary data.</text>
</comment>
<dbReference type="EMBL" id="SEYY01008736">
    <property type="protein sequence ID" value="KAB7502046.1"/>
    <property type="molecule type" value="Genomic_DNA"/>
</dbReference>
<protein>
    <submittedName>
        <fullName evidence="2">Uncharacterized protein</fullName>
    </submittedName>
</protein>
<evidence type="ECO:0000256" key="1">
    <source>
        <dbReference type="SAM" id="MobiDB-lite"/>
    </source>
</evidence>
<feature type="compositionally biased region" description="Basic and acidic residues" evidence="1">
    <location>
        <begin position="150"/>
        <end position="162"/>
    </location>
</feature>
<feature type="region of interest" description="Disordered" evidence="1">
    <location>
        <begin position="498"/>
        <end position="559"/>
    </location>
</feature>
<feature type="non-terminal residue" evidence="2">
    <location>
        <position position="758"/>
    </location>
</feature>
<proteinExistence type="predicted"/>
<feature type="region of interest" description="Disordered" evidence="1">
    <location>
        <begin position="146"/>
        <end position="185"/>
    </location>
</feature>
<dbReference type="AlphaFoldDB" id="A0A5N5T638"/>
<evidence type="ECO:0000313" key="3">
    <source>
        <dbReference type="Proteomes" id="UP000326759"/>
    </source>
</evidence>
<organism evidence="2 3">
    <name type="scientific">Armadillidium nasatum</name>
    <dbReference type="NCBI Taxonomy" id="96803"/>
    <lineage>
        <taxon>Eukaryota</taxon>
        <taxon>Metazoa</taxon>
        <taxon>Ecdysozoa</taxon>
        <taxon>Arthropoda</taxon>
        <taxon>Crustacea</taxon>
        <taxon>Multicrustacea</taxon>
        <taxon>Malacostraca</taxon>
        <taxon>Eumalacostraca</taxon>
        <taxon>Peracarida</taxon>
        <taxon>Isopoda</taxon>
        <taxon>Oniscidea</taxon>
        <taxon>Crinocheta</taxon>
        <taxon>Armadillidiidae</taxon>
        <taxon>Armadillidium</taxon>
    </lineage>
</organism>
<feature type="compositionally biased region" description="Basic and acidic residues" evidence="1">
    <location>
        <begin position="524"/>
        <end position="554"/>
    </location>
</feature>
<feature type="compositionally biased region" description="Polar residues" evidence="1">
    <location>
        <begin position="353"/>
        <end position="370"/>
    </location>
</feature>
<name>A0A5N5T638_9CRUS</name>
<feature type="compositionally biased region" description="Low complexity" evidence="1">
    <location>
        <begin position="387"/>
        <end position="401"/>
    </location>
</feature>
<dbReference type="Proteomes" id="UP000326759">
    <property type="component" value="Unassembled WGS sequence"/>
</dbReference>
<reference evidence="2 3" key="1">
    <citation type="journal article" date="2019" name="PLoS Biol.">
        <title>Sex chromosomes control vertical transmission of feminizing Wolbachia symbionts in an isopod.</title>
        <authorList>
            <person name="Becking T."/>
            <person name="Chebbi M.A."/>
            <person name="Giraud I."/>
            <person name="Moumen B."/>
            <person name="Laverre T."/>
            <person name="Caubet Y."/>
            <person name="Peccoud J."/>
            <person name="Gilbert C."/>
            <person name="Cordaux R."/>
        </authorList>
    </citation>
    <scope>NUCLEOTIDE SEQUENCE [LARGE SCALE GENOMIC DNA]</scope>
    <source>
        <strain evidence="2">ANa2</strain>
        <tissue evidence="2">Whole body excluding digestive tract and cuticle</tissue>
    </source>
</reference>
<gene>
    <name evidence="2" type="ORF">Anas_11041</name>
</gene>
<dbReference type="OrthoDB" id="6119313at2759"/>
<accession>A0A5N5T638</accession>